<proteinExistence type="predicted"/>
<name>T0XZY7_9ZZZZ</name>
<accession>T0XZY7</accession>
<reference evidence="1" key="1">
    <citation type="submission" date="2013-08" db="EMBL/GenBank/DDBJ databases">
        <authorList>
            <person name="Mendez C."/>
            <person name="Richter M."/>
            <person name="Ferrer M."/>
            <person name="Sanchez J."/>
        </authorList>
    </citation>
    <scope>NUCLEOTIDE SEQUENCE</scope>
</reference>
<comment type="caution">
    <text evidence="1">The sequence shown here is derived from an EMBL/GenBank/DDBJ whole genome shotgun (WGS) entry which is preliminary data.</text>
</comment>
<evidence type="ECO:0000313" key="1">
    <source>
        <dbReference type="EMBL" id="EQD28411.1"/>
    </source>
</evidence>
<dbReference type="AlphaFoldDB" id="T0XZY7"/>
<protein>
    <submittedName>
        <fullName evidence="1">Transposase IS4 family protein</fullName>
    </submittedName>
</protein>
<sequence length="95" mass="11070">MAVTREGIPIRVWSWPGSTGESPLIRQVRDDLQGWQLGRVVWVADRGFSSRANRDYLQQDQENYIIGEKLRGGSKKAARALSWPGRYHQWRRTCR</sequence>
<organism evidence="1">
    <name type="scientific">mine drainage metagenome</name>
    <dbReference type="NCBI Taxonomy" id="410659"/>
    <lineage>
        <taxon>unclassified sequences</taxon>
        <taxon>metagenomes</taxon>
        <taxon>ecological metagenomes</taxon>
    </lineage>
</organism>
<dbReference type="EMBL" id="AUZZ01010882">
    <property type="protein sequence ID" value="EQD28411.1"/>
    <property type="molecule type" value="Genomic_DNA"/>
</dbReference>
<gene>
    <name evidence="1" type="ORF">B2A_14955</name>
</gene>
<reference evidence="1" key="2">
    <citation type="journal article" date="2014" name="ISME J.">
        <title>Microbial stratification in low pH oxic and suboxic macroscopic growths along an acid mine drainage.</title>
        <authorList>
            <person name="Mendez-Garcia C."/>
            <person name="Mesa V."/>
            <person name="Sprenger R.R."/>
            <person name="Richter M."/>
            <person name="Diez M.S."/>
            <person name="Solano J."/>
            <person name="Bargiela R."/>
            <person name="Golyshina O.V."/>
            <person name="Manteca A."/>
            <person name="Ramos J.L."/>
            <person name="Gallego J.R."/>
            <person name="Llorente I."/>
            <person name="Martins Dos Santos V.A."/>
            <person name="Jensen O.N."/>
            <person name="Pelaez A.I."/>
            <person name="Sanchez J."/>
            <person name="Ferrer M."/>
        </authorList>
    </citation>
    <scope>NUCLEOTIDE SEQUENCE</scope>
</reference>